<feature type="transmembrane region" description="Helical" evidence="7">
    <location>
        <begin position="321"/>
        <end position="343"/>
    </location>
</feature>
<dbReference type="EMBL" id="CAJVPS010006771">
    <property type="protein sequence ID" value="CAG8628602.1"/>
    <property type="molecule type" value="Genomic_DNA"/>
</dbReference>
<feature type="transmembrane region" description="Helical" evidence="7">
    <location>
        <begin position="154"/>
        <end position="175"/>
    </location>
</feature>
<evidence type="ECO:0000313" key="10">
    <source>
        <dbReference type="Proteomes" id="UP000789508"/>
    </source>
</evidence>
<comment type="subcellular location">
    <subcellularLocation>
        <location evidence="1">Endomembrane system</location>
        <topology evidence="1">Multi-pass membrane protein</topology>
    </subcellularLocation>
</comment>
<feature type="transmembrane region" description="Helical" evidence="7">
    <location>
        <begin position="363"/>
        <end position="381"/>
    </location>
</feature>
<keyword evidence="6 7" id="KW-0472">Membrane</keyword>
<evidence type="ECO:0000313" key="9">
    <source>
        <dbReference type="EMBL" id="CAG8628602.1"/>
    </source>
</evidence>
<dbReference type="SUPFAM" id="SSF103473">
    <property type="entry name" value="MFS general substrate transporter"/>
    <property type="match status" value="1"/>
</dbReference>
<dbReference type="InterPro" id="IPR011701">
    <property type="entry name" value="MFS"/>
</dbReference>
<dbReference type="CDD" id="cd17502">
    <property type="entry name" value="MFS_Azr1_MDR_like"/>
    <property type="match status" value="1"/>
</dbReference>
<accession>A0A9N9DAJ4</accession>
<evidence type="ECO:0000256" key="1">
    <source>
        <dbReference type="ARBA" id="ARBA00004127"/>
    </source>
</evidence>
<dbReference type="Gene3D" id="1.20.1250.20">
    <property type="entry name" value="MFS general substrate transporter like domains"/>
    <property type="match status" value="2"/>
</dbReference>
<dbReference type="GO" id="GO:0022857">
    <property type="term" value="F:transmembrane transporter activity"/>
    <property type="evidence" value="ECO:0007669"/>
    <property type="project" value="InterPro"/>
</dbReference>
<feature type="domain" description="Major facilitator superfamily (MFS) profile" evidence="8">
    <location>
        <begin position="64"/>
        <end position="548"/>
    </location>
</feature>
<sequence>IKSRNDKCDKSGNGNIQRRMSIVGHAIEIMKEKKETVINMELVSTVASTDSQKHYEYGFRLALLLIGLVIVLFLAALDRTIVATALPQIASDYKAFNQISWVAMSYLLTKTAFQPAYGKISDIFGRRSTLIFAVGVFELGSLLSASAPNITSLIIFRAVQGVGGGGIVSLVMIVISDIVPFKNRAKYQGMFGAVYGLASLAGPVVGGAFTESATWRWCFYVNLPLGAITVAIMIFMLHLPPRQGSLMDKIKRIDWCGSILLILGTITLLLALSWGGDKYSWKDPIIIGLLAGGVLLLVLFLIVEAFVSIEPISPIHLFKNRSLLACFGVNFFQAMSFFASIYYVPLYFQVVKGKSPSSSGFELMPYILAVAFGSIISCQLVSRFEKITGKHACEFGGFLIVAGAILTSLLDANSSRVAQTCYLVTSGLGVGFIMQTVFICSVLAVEEVDVPFVISIMVFFRSIGAVFGISIIGTIFKNALSKHVLTLGLNVPAEDLKDSTMFMHNLSGAQQHIVIDAYVRSLQEAFRIMIPFGILCFLCALAIKKTMRSSSECEVQNYSM</sequence>
<feature type="transmembrane region" description="Helical" evidence="7">
    <location>
        <begin position="253"/>
        <end position="274"/>
    </location>
</feature>
<dbReference type="OrthoDB" id="10021397at2759"/>
<evidence type="ECO:0000256" key="2">
    <source>
        <dbReference type="ARBA" id="ARBA00008335"/>
    </source>
</evidence>
<dbReference type="InterPro" id="IPR020846">
    <property type="entry name" value="MFS_dom"/>
</dbReference>
<proteinExistence type="inferred from homology"/>
<dbReference type="PRINTS" id="PR01036">
    <property type="entry name" value="TCRTETB"/>
</dbReference>
<keyword evidence="5 7" id="KW-1133">Transmembrane helix</keyword>
<evidence type="ECO:0000256" key="4">
    <source>
        <dbReference type="ARBA" id="ARBA00022692"/>
    </source>
</evidence>
<evidence type="ECO:0000259" key="8">
    <source>
        <dbReference type="PROSITE" id="PS50850"/>
    </source>
</evidence>
<evidence type="ECO:0000256" key="6">
    <source>
        <dbReference type="ARBA" id="ARBA00023136"/>
    </source>
</evidence>
<feature type="transmembrane region" description="Helical" evidence="7">
    <location>
        <begin position="187"/>
        <end position="209"/>
    </location>
</feature>
<keyword evidence="10" id="KW-1185">Reference proteome</keyword>
<evidence type="ECO:0000256" key="3">
    <source>
        <dbReference type="ARBA" id="ARBA00022448"/>
    </source>
</evidence>
<dbReference type="InterPro" id="IPR036259">
    <property type="entry name" value="MFS_trans_sf"/>
</dbReference>
<comment type="similarity">
    <text evidence="2">Belongs to the major facilitator superfamily.</text>
</comment>
<protein>
    <submittedName>
        <fullName evidence="9">1812_t:CDS:1</fullName>
    </submittedName>
</protein>
<dbReference type="PROSITE" id="PS50850">
    <property type="entry name" value="MFS"/>
    <property type="match status" value="1"/>
</dbReference>
<evidence type="ECO:0000256" key="5">
    <source>
        <dbReference type="ARBA" id="ARBA00022989"/>
    </source>
</evidence>
<feature type="transmembrane region" description="Helical" evidence="7">
    <location>
        <begin position="422"/>
        <end position="445"/>
    </location>
</feature>
<dbReference type="Pfam" id="PF07690">
    <property type="entry name" value="MFS_1"/>
    <property type="match status" value="1"/>
</dbReference>
<gene>
    <name evidence="9" type="ORF">ALEPTO_LOCUS9263</name>
</gene>
<feature type="transmembrane region" description="Helical" evidence="7">
    <location>
        <begin position="525"/>
        <end position="543"/>
    </location>
</feature>
<dbReference type="PANTHER" id="PTHR23501:SF191">
    <property type="entry name" value="VACUOLAR BASIC AMINO ACID TRANSPORTER 4"/>
    <property type="match status" value="1"/>
</dbReference>
<feature type="transmembrane region" description="Helical" evidence="7">
    <location>
        <begin position="393"/>
        <end position="410"/>
    </location>
</feature>
<evidence type="ECO:0000256" key="7">
    <source>
        <dbReference type="SAM" id="Phobius"/>
    </source>
</evidence>
<feature type="transmembrane region" description="Helical" evidence="7">
    <location>
        <begin position="221"/>
        <end position="241"/>
    </location>
</feature>
<feature type="non-terminal residue" evidence="9">
    <location>
        <position position="560"/>
    </location>
</feature>
<organism evidence="9 10">
    <name type="scientific">Ambispora leptoticha</name>
    <dbReference type="NCBI Taxonomy" id="144679"/>
    <lineage>
        <taxon>Eukaryota</taxon>
        <taxon>Fungi</taxon>
        <taxon>Fungi incertae sedis</taxon>
        <taxon>Mucoromycota</taxon>
        <taxon>Glomeromycotina</taxon>
        <taxon>Glomeromycetes</taxon>
        <taxon>Archaeosporales</taxon>
        <taxon>Ambisporaceae</taxon>
        <taxon>Ambispora</taxon>
    </lineage>
</organism>
<dbReference type="GO" id="GO:0012505">
    <property type="term" value="C:endomembrane system"/>
    <property type="evidence" value="ECO:0007669"/>
    <property type="project" value="UniProtKB-SubCell"/>
</dbReference>
<keyword evidence="3" id="KW-0813">Transport</keyword>
<dbReference type="Proteomes" id="UP000789508">
    <property type="component" value="Unassembled WGS sequence"/>
</dbReference>
<dbReference type="GO" id="GO:0005886">
    <property type="term" value="C:plasma membrane"/>
    <property type="evidence" value="ECO:0007669"/>
    <property type="project" value="TreeGrafter"/>
</dbReference>
<keyword evidence="4 7" id="KW-0812">Transmembrane</keyword>
<dbReference type="PANTHER" id="PTHR23501">
    <property type="entry name" value="MAJOR FACILITATOR SUPERFAMILY"/>
    <property type="match status" value="1"/>
</dbReference>
<reference evidence="9" key="1">
    <citation type="submission" date="2021-06" db="EMBL/GenBank/DDBJ databases">
        <authorList>
            <person name="Kallberg Y."/>
            <person name="Tangrot J."/>
            <person name="Rosling A."/>
        </authorList>
    </citation>
    <scope>NUCLEOTIDE SEQUENCE</scope>
    <source>
        <strain evidence="9">FL130A</strain>
    </source>
</reference>
<dbReference type="FunFam" id="1.20.1720.10:FF:000013">
    <property type="entry name" value="Related to multidrug resistance proteins"/>
    <property type="match status" value="1"/>
</dbReference>
<feature type="transmembrane region" description="Helical" evidence="7">
    <location>
        <begin position="452"/>
        <end position="476"/>
    </location>
</feature>
<dbReference type="AlphaFoldDB" id="A0A9N9DAJ4"/>
<feature type="transmembrane region" description="Helical" evidence="7">
    <location>
        <begin position="286"/>
        <end position="309"/>
    </location>
</feature>
<name>A0A9N9DAJ4_9GLOM</name>
<comment type="caution">
    <text evidence="9">The sequence shown here is derived from an EMBL/GenBank/DDBJ whole genome shotgun (WGS) entry which is preliminary data.</text>
</comment>
<feature type="transmembrane region" description="Helical" evidence="7">
    <location>
        <begin position="57"/>
        <end position="77"/>
    </location>
</feature>